<protein>
    <recommendedName>
        <fullName evidence="4">Transcription activator GCR1-like domain-containing protein</fullName>
    </recommendedName>
</protein>
<name>A0ABZ1D052_9TREE</name>
<evidence type="ECO:0000256" key="1">
    <source>
        <dbReference type="SAM" id="MobiDB-lite"/>
    </source>
</evidence>
<dbReference type="RefSeq" id="XP_062792144.1">
    <property type="nucleotide sequence ID" value="XM_062936093.1"/>
</dbReference>
<feature type="region of interest" description="Disordered" evidence="1">
    <location>
        <begin position="42"/>
        <end position="95"/>
    </location>
</feature>
<keyword evidence="3" id="KW-1185">Reference proteome</keyword>
<dbReference type="GeneID" id="87956506"/>
<accession>A0ABZ1D052</accession>
<reference evidence="2 3" key="1">
    <citation type="submission" date="2024-01" db="EMBL/GenBank/DDBJ databases">
        <title>Comparative genomics of Cryptococcus and Kwoniella reveals pathogenesis evolution and contrasting modes of karyotype evolution via chromosome fusion or intercentromeric recombination.</title>
        <authorList>
            <person name="Coelho M.A."/>
            <person name="David-Palma M."/>
            <person name="Shea T."/>
            <person name="Bowers K."/>
            <person name="McGinley-Smith S."/>
            <person name="Mohammad A.W."/>
            <person name="Gnirke A."/>
            <person name="Yurkov A.M."/>
            <person name="Nowrousian M."/>
            <person name="Sun S."/>
            <person name="Cuomo C.A."/>
            <person name="Heitman J."/>
        </authorList>
    </citation>
    <scope>NUCLEOTIDE SEQUENCE [LARGE SCALE GENOMIC DNA]</scope>
    <source>
        <strain evidence="2">CBS 11374</strain>
    </source>
</reference>
<gene>
    <name evidence="2" type="ORF">IL334_004375</name>
</gene>
<feature type="compositionally biased region" description="Polar residues" evidence="1">
    <location>
        <begin position="47"/>
        <end position="95"/>
    </location>
</feature>
<evidence type="ECO:0000313" key="3">
    <source>
        <dbReference type="Proteomes" id="UP001329825"/>
    </source>
</evidence>
<organism evidence="2 3">
    <name type="scientific">Kwoniella shivajii</name>
    <dbReference type="NCBI Taxonomy" id="564305"/>
    <lineage>
        <taxon>Eukaryota</taxon>
        <taxon>Fungi</taxon>
        <taxon>Dikarya</taxon>
        <taxon>Basidiomycota</taxon>
        <taxon>Agaricomycotina</taxon>
        <taxon>Tremellomycetes</taxon>
        <taxon>Tremellales</taxon>
        <taxon>Cryptococcaceae</taxon>
        <taxon>Kwoniella</taxon>
    </lineage>
</organism>
<evidence type="ECO:0000313" key="2">
    <source>
        <dbReference type="EMBL" id="WRT67404.1"/>
    </source>
</evidence>
<sequence>MSRPTASADEFALDPRLALGEARSAMLEFDNTVKRRVTDWQERRTPYKSTSQSQFASEGNTVPTNTASVGLTEGASSDLPSQRTTCAVPGSSTPLSSNQKIVQVALAAPSRLIGQVNFEKGEFERYHPHAGIGSTRSNIWRMTYDEFKTSRAAQMYKRRVHKAIEEELSKSFRRLTVPFTIEEKSVEKDLKPLYDTWIPGIDKNELDWRISHAITHCKKEPKSQQGYDTMIEEGNPDSMKTDSLAQRGLLKEEKYSKLSRWLHLGRKSNPIDSQPYDILTCYKMVDES</sequence>
<proteinExistence type="predicted"/>
<evidence type="ECO:0008006" key="4">
    <source>
        <dbReference type="Google" id="ProtNLM"/>
    </source>
</evidence>
<dbReference type="EMBL" id="CP141885">
    <property type="protein sequence ID" value="WRT67404.1"/>
    <property type="molecule type" value="Genomic_DNA"/>
</dbReference>
<dbReference type="Proteomes" id="UP001329825">
    <property type="component" value="Chromosome 5"/>
</dbReference>